<dbReference type="AlphaFoldDB" id="A0A1S6HVE4"/>
<accession>A0A1S6HVE4</accession>
<dbReference type="Pfam" id="PF01381">
    <property type="entry name" value="HTH_3"/>
    <property type="match status" value="1"/>
</dbReference>
<dbReference type="InterPro" id="IPR001387">
    <property type="entry name" value="Cro/C1-type_HTH"/>
</dbReference>
<proteinExistence type="predicted"/>
<evidence type="ECO:0000313" key="3">
    <source>
        <dbReference type="Proteomes" id="UP000189545"/>
    </source>
</evidence>
<dbReference type="STRING" id="225848.Sps_04450"/>
<name>A0A1S6HVE4_9GAMM</name>
<dbReference type="PROSITE" id="PS50943">
    <property type="entry name" value="HTH_CROC1"/>
    <property type="match status" value="1"/>
</dbReference>
<dbReference type="KEGG" id="spsw:Sps_04450"/>
<dbReference type="SUPFAM" id="SSF47413">
    <property type="entry name" value="lambda repressor-like DNA-binding domains"/>
    <property type="match status" value="1"/>
</dbReference>
<dbReference type="Proteomes" id="UP000189545">
    <property type="component" value="Chromosome"/>
</dbReference>
<evidence type="ECO:0000259" key="1">
    <source>
        <dbReference type="PROSITE" id="PS50943"/>
    </source>
</evidence>
<feature type="domain" description="HTH cro/C1-type" evidence="1">
    <location>
        <begin position="43"/>
        <end position="100"/>
    </location>
</feature>
<dbReference type="EMBL" id="CP014782">
    <property type="protein sequence ID" value="AQS39536.1"/>
    <property type="molecule type" value="Genomic_DNA"/>
</dbReference>
<gene>
    <name evidence="2" type="ORF">Sps_04450</name>
</gene>
<dbReference type="OrthoDB" id="5951507at2"/>
<protein>
    <submittedName>
        <fullName evidence="2">Mobile mystery protein A</fullName>
    </submittedName>
</protein>
<sequence length="170" mass="19354">MYSFQSNPHKQQPVKKTVLRQYRELVDAVKGTLFPSTPKEGWIRTVRKALDMSGAQLGDRAGLTRNRISVLERREVDGDITLNQLKQLAEALDCDFSYTLKPKKAISDTMQERALKVAKVEVKKASKNMFLEAQSVSKEKENILISELAEEIMRAGGRKLWGKNKEDKVF</sequence>
<dbReference type="GO" id="GO:0003677">
    <property type="term" value="F:DNA binding"/>
    <property type="evidence" value="ECO:0007669"/>
    <property type="project" value="InterPro"/>
</dbReference>
<dbReference type="Gene3D" id="1.10.260.40">
    <property type="entry name" value="lambda repressor-like DNA-binding domains"/>
    <property type="match status" value="1"/>
</dbReference>
<reference evidence="2 3" key="1">
    <citation type="submission" date="2016-03" db="EMBL/GenBank/DDBJ databases">
        <title>Complete genome sequence of Shewanella psychrophila WP2, a deep sea bacterium isolated from west Pacific sediment.</title>
        <authorList>
            <person name="Xu G."/>
            <person name="Jian H."/>
        </authorList>
    </citation>
    <scope>NUCLEOTIDE SEQUENCE [LARGE SCALE GENOMIC DNA]</scope>
    <source>
        <strain evidence="2 3">WP2</strain>
    </source>
</reference>
<dbReference type="InterPro" id="IPR010982">
    <property type="entry name" value="Lambda_DNA-bd_dom_sf"/>
</dbReference>
<evidence type="ECO:0000313" key="2">
    <source>
        <dbReference type="EMBL" id="AQS39536.1"/>
    </source>
</evidence>
<keyword evidence="3" id="KW-1185">Reference proteome</keyword>
<dbReference type="NCBIfam" id="TIGR02612">
    <property type="entry name" value="mob_myst_A"/>
    <property type="match status" value="1"/>
</dbReference>
<dbReference type="CDD" id="cd00093">
    <property type="entry name" value="HTH_XRE"/>
    <property type="match status" value="1"/>
</dbReference>
<dbReference type="InterPro" id="IPR013435">
    <property type="entry name" value="Mobile_mystery_prot_A"/>
</dbReference>
<dbReference type="SMART" id="SM00530">
    <property type="entry name" value="HTH_XRE"/>
    <property type="match status" value="1"/>
</dbReference>
<organism evidence="2 3">
    <name type="scientific">Shewanella psychrophila</name>
    <dbReference type="NCBI Taxonomy" id="225848"/>
    <lineage>
        <taxon>Bacteria</taxon>
        <taxon>Pseudomonadati</taxon>
        <taxon>Pseudomonadota</taxon>
        <taxon>Gammaproteobacteria</taxon>
        <taxon>Alteromonadales</taxon>
        <taxon>Shewanellaceae</taxon>
        <taxon>Shewanella</taxon>
    </lineage>
</organism>